<dbReference type="SUPFAM" id="SSF53271">
    <property type="entry name" value="PRTase-like"/>
    <property type="match status" value="1"/>
</dbReference>
<dbReference type="Pfam" id="PF00156">
    <property type="entry name" value="Pribosyltran"/>
    <property type="match status" value="1"/>
</dbReference>
<dbReference type="Proteomes" id="UP000614200">
    <property type="component" value="Unassembled WGS sequence"/>
</dbReference>
<dbReference type="PANTHER" id="PTHR47505">
    <property type="entry name" value="DNA UTILIZATION PROTEIN YHGH"/>
    <property type="match status" value="1"/>
</dbReference>
<sequence length="245" mass="28807">MIEHVADLIFPEKLNCIGCDLEYESRISESFFCEKCLDQLKVEAAKCQKCDRPIEQIYDQLEIYQYKCKTCQEQFHYYKRHISCTHYDALAKKMILGLKYKGKTEYCKGIAELMIKRLIEEKLLDQIEVMVPTPIHWTRKWMRGYNQSELIAEALIRMLDREMPVGKLKRCKRTKKLKKLDKDARKQMLKDAIMITQEERIKIENKIVLVIDDIYTTGTTVNTCSKVLYEAGAEAIYCITFAMGQ</sequence>
<protein>
    <submittedName>
        <fullName evidence="3">ComF family protein</fullName>
    </submittedName>
</protein>
<dbReference type="Gene3D" id="3.40.50.2020">
    <property type="match status" value="1"/>
</dbReference>
<evidence type="ECO:0000313" key="3">
    <source>
        <dbReference type="EMBL" id="MBF4694511.1"/>
    </source>
</evidence>
<proteinExistence type="inferred from homology"/>
<comment type="caution">
    <text evidence="3">The sequence shown here is derived from an EMBL/GenBank/DDBJ whole genome shotgun (WGS) entry which is preliminary data.</text>
</comment>
<reference evidence="3 4" key="1">
    <citation type="submission" date="2020-11" db="EMBL/GenBank/DDBJ databases">
        <title>Fusibacter basophilias sp. nov.</title>
        <authorList>
            <person name="Qiu D."/>
        </authorList>
    </citation>
    <scope>NUCLEOTIDE SEQUENCE [LARGE SCALE GENOMIC DNA]</scope>
    <source>
        <strain evidence="3 4">Q10-2</strain>
    </source>
</reference>
<dbReference type="CDD" id="cd06223">
    <property type="entry name" value="PRTases_typeI"/>
    <property type="match status" value="1"/>
</dbReference>
<dbReference type="InterPro" id="IPR051910">
    <property type="entry name" value="ComF/GntX_DNA_util-trans"/>
</dbReference>
<evidence type="ECO:0000259" key="2">
    <source>
        <dbReference type="Pfam" id="PF00156"/>
    </source>
</evidence>
<organism evidence="3 4">
    <name type="scientific">Fusibacter ferrireducens</name>
    <dbReference type="NCBI Taxonomy" id="2785058"/>
    <lineage>
        <taxon>Bacteria</taxon>
        <taxon>Bacillati</taxon>
        <taxon>Bacillota</taxon>
        <taxon>Clostridia</taxon>
        <taxon>Eubacteriales</taxon>
        <taxon>Eubacteriales Family XII. Incertae Sedis</taxon>
        <taxon>Fusibacter</taxon>
    </lineage>
</organism>
<keyword evidence="4" id="KW-1185">Reference proteome</keyword>
<evidence type="ECO:0000256" key="1">
    <source>
        <dbReference type="ARBA" id="ARBA00008007"/>
    </source>
</evidence>
<name>A0ABR9ZVL9_9FIRM</name>
<dbReference type="InterPro" id="IPR000836">
    <property type="entry name" value="PRTase_dom"/>
</dbReference>
<evidence type="ECO:0000313" key="4">
    <source>
        <dbReference type="Proteomes" id="UP000614200"/>
    </source>
</evidence>
<dbReference type="RefSeq" id="WP_194702745.1">
    <property type="nucleotide sequence ID" value="NZ_JADKNH010000009.1"/>
</dbReference>
<gene>
    <name evidence="3" type="ORF">ISU02_15480</name>
</gene>
<comment type="similarity">
    <text evidence="1">Belongs to the ComF/GntX family.</text>
</comment>
<feature type="domain" description="Phosphoribosyltransferase" evidence="2">
    <location>
        <begin position="190"/>
        <end position="241"/>
    </location>
</feature>
<accession>A0ABR9ZVL9</accession>
<dbReference type="InterPro" id="IPR029057">
    <property type="entry name" value="PRTase-like"/>
</dbReference>
<dbReference type="EMBL" id="JADKNH010000009">
    <property type="protein sequence ID" value="MBF4694511.1"/>
    <property type="molecule type" value="Genomic_DNA"/>
</dbReference>
<dbReference type="PANTHER" id="PTHR47505:SF1">
    <property type="entry name" value="DNA UTILIZATION PROTEIN YHGH"/>
    <property type="match status" value="1"/>
</dbReference>